<dbReference type="Proteomes" id="UP000321419">
    <property type="component" value="Unassembled WGS sequence"/>
</dbReference>
<keyword evidence="2" id="KW-1185">Reference proteome</keyword>
<proteinExistence type="predicted"/>
<evidence type="ECO:0000313" key="2">
    <source>
        <dbReference type="Proteomes" id="UP000321419"/>
    </source>
</evidence>
<reference evidence="1 2" key="1">
    <citation type="submission" date="2019-07" db="EMBL/GenBank/DDBJ databases">
        <title>Whole genome shotgun sequence of Pseudoalteromonas espejiana NBRC 102222.</title>
        <authorList>
            <person name="Hosoyama A."/>
            <person name="Uohara A."/>
            <person name="Ohji S."/>
            <person name="Ichikawa N."/>
        </authorList>
    </citation>
    <scope>NUCLEOTIDE SEQUENCE [LARGE SCALE GENOMIC DNA]</scope>
    <source>
        <strain evidence="1 2">NBRC 102222</strain>
    </source>
</reference>
<dbReference type="EMBL" id="BJUM01000043">
    <property type="protein sequence ID" value="GEK56558.1"/>
    <property type="molecule type" value="Genomic_DNA"/>
</dbReference>
<protein>
    <submittedName>
        <fullName evidence="1">Uncharacterized protein</fullName>
    </submittedName>
</protein>
<name>A0A510XZW3_9GAMM</name>
<evidence type="ECO:0000313" key="1">
    <source>
        <dbReference type="EMBL" id="GEK56558.1"/>
    </source>
</evidence>
<organism evidence="1 2">
    <name type="scientific">Pseudoalteromonas espejiana</name>
    <dbReference type="NCBI Taxonomy" id="28107"/>
    <lineage>
        <taxon>Bacteria</taxon>
        <taxon>Pseudomonadati</taxon>
        <taxon>Pseudomonadota</taxon>
        <taxon>Gammaproteobacteria</taxon>
        <taxon>Alteromonadales</taxon>
        <taxon>Pseudoalteromonadaceae</taxon>
        <taxon>Pseudoalteromonas</taxon>
    </lineage>
</organism>
<sequence>MVNEEPANAVLSSSEAAKAGKELMQAPPIKAVLNVMLFTFLDTWFENNPFIVYLLAKYR</sequence>
<dbReference type="AlphaFoldDB" id="A0A510XZW3"/>
<comment type="caution">
    <text evidence="1">The sequence shown here is derived from an EMBL/GenBank/DDBJ whole genome shotgun (WGS) entry which is preliminary data.</text>
</comment>
<accession>A0A510XZW3</accession>
<gene>
    <name evidence="1" type="ORF">PES01_34030</name>
</gene>